<name>A0ACC1NDK5_9PEZI</name>
<proteinExistence type="predicted"/>
<evidence type="ECO:0000313" key="1">
    <source>
        <dbReference type="EMBL" id="KAJ2976921.1"/>
    </source>
</evidence>
<protein>
    <submittedName>
        <fullName evidence="1">Uncharacterized protein</fullName>
    </submittedName>
</protein>
<organism evidence="1 2">
    <name type="scientific">Xylaria curta</name>
    <dbReference type="NCBI Taxonomy" id="42375"/>
    <lineage>
        <taxon>Eukaryota</taxon>
        <taxon>Fungi</taxon>
        <taxon>Dikarya</taxon>
        <taxon>Ascomycota</taxon>
        <taxon>Pezizomycotina</taxon>
        <taxon>Sordariomycetes</taxon>
        <taxon>Xylariomycetidae</taxon>
        <taxon>Xylariales</taxon>
        <taxon>Xylariaceae</taxon>
        <taxon>Xylaria</taxon>
    </lineage>
</organism>
<reference evidence="1" key="1">
    <citation type="submission" date="2022-10" db="EMBL/GenBank/DDBJ databases">
        <title>Genome Sequence of Xylaria curta.</title>
        <authorList>
            <person name="Buettner E."/>
        </authorList>
    </citation>
    <scope>NUCLEOTIDE SEQUENCE</scope>
    <source>
        <strain evidence="1">Babe10</strain>
    </source>
</reference>
<dbReference type="EMBL" id="JAPDGR010002236">
    <property type="protein sequence ID" value="KAJ2976921.1"/>
    <property type="molecule type" value="Genomic_DNA"/>
</dbReference>
<evidence type="ECO:0000313" key="2">
    <source>
        <dbReference type="Proteomes" id="UP001143856"/>
    </source>
</evidence>
<sequence>MEATGYAIVVGGGSGIGRVCALAFAKAGSAGIAIADINIGAAREVAEECRVIMAGGDEHNGSTRATEALQIDVTSETSVNQAMRHVAELRITKSIMAVSEVKPKSVTSQDEGPPTGAEGFITNGFPAADLRRTQRHITGHNANGQSVFLITDCETPIECNGNADMRFARENEPPLYYPNGSVVRMIDFAPGIESPLHRTVSVDYGVVLEGVFQLTLDSGESRIMRPSDVSIQRATAHKWKNITGEGTMPGRMLWVLLPCNDIFVGDKKVEGFLGHLEKEYSR</sequence>
<comment type="caution">
    <text evidence="1">The sequence shown here is derived from an EMBL/GenBank/DDBJ whole genome shotgun (WGS) entry which is preliminary data.</text>
</comment>
<gene>
    <name evidence="1" type="ORF">NUW58_g7968</name>
</gene>
<keyword evidence="2" id="KW-1185">Reference proteome</keyword>
<dbReference type="Proteomes" id="UP001143856">
    <property type="component" value="Unassembled WGS sequence"/>
</dbReference>
<accession>A0ACC1NDK5</accession>